<dbReference type="Pfam" id="PF07004">
    <property type="entry name" value="SHIPPO-rpt"/>
    <property type="match status" value="6"/>
</dbReference>
<dbReference type="RefSeq" id="XP_012656134.1">
    <property type="nucleotide sequence ID" value="XM_012800680.1"/>
</dbReference>
<dbReference type="InterPro" id="IPR051291">
    <property type="entry name" value="CIMAP"/>
</dbReference>
<keyword evidence="3" id="KW-1185">Reference proteome</keyword>
<dbReference type="OrthoDB" id="283550at2759"/>
<evidence type="ECO:0000313" key="3">
    <source>
        <dbReference type="Proteomes" id="UP000009168"/>
    </source>
</evidence>
<evidence type="ECO:0000313" key="2">
    <source>
        <dbReference type="EMBL" id="EWS71316.1"/>
    </source>
</evidence>
<sequence>MSQEATAAYSTFSAAYSIGFSKRPEIFQDIESPGPQAYLNINLDFLKTKSPQWRISESKKDSIFEVTQNLPPPGNYEVQSSIGKGISYSIQNPIKKKFDQSKVSPATYTPNVSYVKRNLPCVSMTSRSVPMIKKTFEETPGVGSYEISKQKPITKGQHSIFGTAQKDSIYKSEQIKNPAPNQYNVVDANNIQSPSFKFQQSRRKELINAQYEQNGPGSYNINRDFIQKKYSSFTPKNMRSQNQSTHQMHNQSQKSNFGDNKSDSVPGPGAYEHNLPSLYNSSYFKTCRFGMSPRQTDMLTNRNPGPGAYNLTNIQQNDESQKENASKKVYTFGEAKKLANGDSQQTPGPGQYDIPNVIGQGPKYGITRSSSNLPSFIKKTDSPGPAAYVLNESQIRPSPFSVKFNSKTEGNEAHKSYIPGPGQYDLPDNSFRTSKISFTQSALRDAFIIKEGPGPTSYEIKSQVAGLPEYHKKQIEYFKNQIKIMRDTMKNSSQGLQSSRFSSQKSQSVQKSLSNYRDNTNFIEEKNI</sequence>
<dbReference type="PANTHER" id="PTHR21580:SF28">
    <property type="entry name" value="BOREALIN N-TERMINAL DOMAIN-CONTAINING PROTEIN-RELATED"/>
    <property type="match status" value="1"/>
</dbReference>
<feature type="compositionally biased region" description="Low complexity" evidence="1">
    <location>
        <begin position="492"/>
        <end position="514"/>
    </location>
</feature>
<dbReference type="PANTHER" id="PTHR21580">
    <property type="entry name" value="SHIPPO-1-RELATED"/>
    <property type="match status" value="1"/>
</dbReference>
<feature type="compositionally biased region" description="Polar residues" evidence="1">
    <location>
        <begin position="235"/>
        <end position="259"/>
    </location>
</feature>
<gene>
    <name evidence="2" type="ORF">TTHERM_000326867</name>
</gene>
<dbReference type="GeneID" id="24438458"/>
<dbReference type="EMBL" id="GG662299">
    <property type="protein sequence ID" value="EWS71316.1"/>
    <property type="molecule type" value="Genomic_DNA"/>
</dbReference>
<dbReference type="InParanoid" id="W7XC77"/>
<dbReference type="Proteomes" id="UP000009168">
    <property type="component" value="Unassembled WGS sequence"/>
</dbReference>
<organism evidence="2 3">
    <name type="scientific">Tetrahymena thermophila (strain SB210)</name>
    <dbReference type="NCBI Taxonomy" id="312017"/>
    <lineage>
        <taxon>Eukaryota</taxon>
        <taxon>Sar</taxon>
        <taxon>Alveolata</taxon>
        <taxon>Ciliophora</taxon>
        <taxon>Intramacronucleata</taxon>
        <taxon>Oligohymenophorea</taxon>
        <taxon>Hymenostomatida</taxon>
        <taxon>Tetrahymenina</taxon>
        <taxon>Tetrahymenidae</taxon>
        <taxon>Tetrahymena</taxon>
    </lineage>
</organism>
<feature type="region of interest" description="Disordered" evidence="1">
    <location>
        <begin position="490"/>
        <end position="528"/>
    </location>
</feature>
<proteinExistence type="predicted"/>
<dbReference type="AlphaFoldDB" id="W7XC77"/>
<evidence type="ECO:0000256" key="1">
    <source>
        <dbReference type="SAM" id="MobiDB-lite"/>
    </source>
</evidence>
<accession>W7XC77</accession>
<protein>
    <submittedName>
        <fullName evidence="2">Sperm-tail PG-rich repeat protein</fullName>
    </submittedName>
</protein>
<feature type="region of interest" description="Disordered" evidence="1">
    <location>
        <begin position="235"/>
        <end position="271"/>
    </location>
</feature>
<reference evidence="3" key="1">
    <citation type="journal article" date="2006" name="PLoS Biol.">
        <title>Macronuclear genome sequence of the ciliate Tetrahymena thermophila, a model eukaryote.</title>
        <authorList>
            <person name="Eisen J.A."/>
            <person name="Coyne R.S."/>
            <person name="Wu M."/>
            <person name="Wu D."/>
            <person name="Thiagarajan M."/>
            <person name="Wortman J.R."/>
            <person name="Badger J.H."/>
            <person name="Ren Q."/>
            <person name="Amedeo P."/>
            <person name="Jones K.M."/>
            <person name="Tallon L.J."/>
            <person name="Delcher A.L."/>
            <person name="Salzberg S.L."/>
            <person name="Silva J.C."/>
            <person name="Haas B.J."/>
            <person name="Majoros W.H."/>
            <person name="Farzad M."/>
            <person name="Carlton J.M."/>
            <person name="Smith R.K. Jr."/>
            <person name="Garg J."/>
            <person name="Pearlman R.E."/>
            <person name="Karrer K.M."/>
            <person name="Sun L."/>
            <person name="Manning G."/>
            <person name="Elde N.C."/>
            <person name="Turkewitz A.P."/>
            <person name="Asai D.J."/>
            <person name="Wilkes D.E."/>
            <person name="Wang Y."/>
            <person name="Cai H."/>
            <person name="Collins K."/>
            <person name="Stewart B.A."/>
            <person name="Lee S.R."/>
            <person name="Wilamowska K."/>
            <person name="Weinberg Z."/>
            <person name="Ruzzo W.L."/>
            <person name="Wloga D."/>
            <person name="Gaertig J."/>
            <person name="Frankel J."/>
            <person name="Tsao C.-C."/>
            <person name="Gorovsky M.A."/>
            <person name="Keeling P.J."/>
            <person name="Waller R.F."/>
            <person name="Patron N.J."/>
            <person name="Cherry J.M."/>
            <person name="Stover N.A."/>
            <person name="Krieger C.J."/>
            <person name="del Toro C."/>
            <person name="Ryder H.F."/>
            <person name="Williamson S.C."/>
            <person name="Barbeau R.A."/>
            <person name="Hamilton E.P."/>
            <person name="Orias E."/>
        </authorList>
    </citation>
    <scope>NUCLEOTIDE SEQUENCE [LARGE SCALE GENOMIC DNA]</scope>
    <source>
        <strain evidence="3">SB210</strain>
    </source>
</reference>
<dbReference type="InterPro" id="IPR010736">
    <property type="entry name" value="SHIPPO-rpt"/>
</dbReference>
<dbReference type="KEGG" id="tet:TTHERM_000326867"/>
<name>W7XC77_TETTS</name>